<dbReference type="EMBL" id="UINC01230006">
    <property type="protein sequence ID" value="SVE61948.1"/>
    <property type="molecule type" value="Genomic_DNA"/>
</dbReference>
<feature type="non-terminal residue" evidence="2">
    <location>
        <position position="148"/>
    </location>
</feature>
<dbReference type="GO" id="GO:0010181">
    <property type="term" value="F:FMN binding"/>
    <property type="evidence" value="ECO:0007669"/>
    <property type="project" value="TreeGrafter"/>
</dbReference>
<accession>A0A383F0N7</accession>
<gene>
    <name evidence="2" type="ORF">METZ01_LOCUS514802</name>
</gene>
<feature type="domain" description="Flavoprotein" evidence="1">
    <location>
        <begin position="6"/>
        <end position="141"/>
    </location>
</feature>
<proteinExistence type="predicted"/>
<dbReference type="PANTHER" id="PTHR14359:SF6">
    <property type="entry name" value="PHOSPHOPANTOTHENOYLCYSTEINE DECARBOXYLASE"/>
    <property type="match status" value="1"/>
</dbReference>
<dbReference type="Gene3D" id="3.40.50.1950">
    <property type="entry name" value="Flavin prenyltransferase-like"/>
    <property type="match status" value="1"/>
</dbReference>
<dbReference type="InterPro" id="IPR003382">
    <property type="entry name" value="Flavoprotein"/>
</dbReference>
<dbReference type="Pfam" id="PF02441">
    <property type="entry name" value="Flavoprotein"/>
    <property type="match status" value="1"/>
</dbReference>
<dbReference type="PANTHER" id="PTHR14359">
    <property type="entry name" value="HOMO-OLIGOMERIC FLAVIN CONTAINING CYS DECARBOXYLASE FAMILY"/>
    <property type="match status" value="1"/>
</dbReference>
<sequence>MELKQKKILLIIGGGISSYKALDLIRLLKKNQATIKTILTPNGKKFVTELSISSISEEKVYSDLFSSNDKSKMNHIFLARWCDVILYLPATANTIARLADGKADDLALTTILASTKQTILVPAMNTKMWLNKFTQNNFRRLLENGFLN</sequence>
<dbReference type="GO" id="GO:0015937">
    <property type="term" value="P:coenzyme A biosynthetic process"/>
    <property type="evidence" value="ECO:0007669"/>
    <property type="project" value="TreeGrafter"/>
</dbReference>
<name>A0A383F0N7_9ZZZZ</name>
<dbReference type="InterPro" id="IPR036551">
    <property type="entry name" value="Flavin_trans-like"/>
</dbReference>
<organism evidence="2">
    <name type="scientific">marine metagenome</name>
    <dbReference type="NCBI Taxonomy" id="408172"/>
    <lineage>
        <taxon>unclassified sequences</taxon>
        <taxon>metagenomes</taxon>
        <taxon>ecological metagenomes</taxon>
    </lineage>
</organism>
<dbReference type="AlphaFoldDB" id="A0A383F0N7"/>
<protein>
    <recommendedName>
        <fullName evidence="1">Flavoprotein domain-containing protein</fullName>
    </recommendedName>
</protein>
<evidence type="ECO:0000313" key="2">
    <source>
        <dbReference type="EMBL" id="SVE61948.1"/>
    </source>
</evidence>
<dbReference type="GO" id="GO:0071513">
    <property type="term" value="C:phosphopantothenoylcysteine decarboxylase complex"/>
    <property type="evidence" value="ECO:0007669"/>
    <property type="project" value="TreeGrafter"/>
</dbReference>
<reference evidence="2" key="1">
    <citation type="submission" date="2018-05" db="EMBL/GenBank/DDBJ databases">
        <authorList>
            <person name="Lanie J.A."/>
            <person name="Ng W.-L."/>
            <person name="Kazmierczak K.M."/>
            <person name="Andrzejewski T.M."/>
            <person name="Davidsen T.M."/>
            <person name="Wayne K.J."/>
            <person name="Tettelin H."/>
            <person name="Glass J.I."/>
            <person name="Rusch D."/>
            <person name="Podicherti R."/>
            <person name="Tsui H.-C.T."/>
            <person name="Winkler M.E."/>
        </authorList>
    </citation>
    <scope>NUCLEOTIDE SEQUENCE</scope>
</reference>
<dbReference type="GO" id="GO:0004633">
    <property type="term" value="F:phosphopantothenoylcysteine decarboxylase activity"/>
    <property type="evidence" value="ECO:0007669"/>
    <property type="project" value="TreeGrafter"/>
</dbReference>
<dbReference type="SUPFAM" id="SSF52507">
    <property type="entry name" value="Homo-oligomeric flavin-containing Cys decarboxylases, HFCD"/>
    <property type="match status" value="1"/>
</dbReference>
<evidence type="ECO:0000259" key="1">
    <source>
        <dbReference type="Pfam" id="PF02441"/>
    </source>
</evidence>